<dbReference type="InterPro" id="IPR016181">
    <property type="entry name" value="Acyl_CoA_acyltransferase"/>
</dbReference>
<evidence type="ECO:0000313" key="2">
    <source>
        <dbReference type="Proteomes" id="UP000659767"/>
    </source>
</evidence>
<dbReference type="SUPFAM" id="SSF55729">
    <property type="entry name" value="Acyl-CoA N-acyltransferases (Nat)"/>
    <property type="match status" value="1"/>
</dbReference>
<dbReference type="Pfam" id="PF04339">
    <property type="entry name" value="FemAB_like"/>
    <property type="match status" value="1"/>
</dbReference>
<dbReference type="RefSeq" id="WP_199889829.1">
    <property type="nucleotide sequence ID" value="NZ_BMSZ01000030.1"/>
</dbReference>
<comment type="caution">
    <text evidence="1">The sequence shown here is derived from an EMBL/GenBank/DDBJ whole genome shotgun (WGS) entry which is preliminary data.</text>
</comment>
<evidence type="ECO:0000313" key="1">
    <source>
        <dbReference type="EMBL" id="GGS82268.1"/>
    </source>
</evidence>
<protein>
    <recommendedName>
        <fullName evidence="3">BioF2-like acetyltransferase domain-containing protein</fullName>
    </recommendedName>
</protein>
<dbReference type="Proteomes" id="UP000659767">
    <property type="component" value="Unassembled WGS sequence"/>
</dbReference>
<accession>A0ABQ2TQN2</accession>
<gene>
    <name evidence="1" type="ORF">GCM10010253_66150</name>
</gene>
<organism evidence="1 2">
    <name type="scientific">Streptomyces badius</name>
    <dbReference type="NCBI Taxonomy" id="1941"/>
    <lineage>
        <taxon>Bacteria</taxon>
        <taxon>Bacillati</taxon>
        <taxon>Actinomycetota</taxon>
        <taxon>Actinomycetes</taxon>
        <taxon>Kitasatosporales</taxon>
        <taxon>Streptomycetaceae</taxon>
        <taxon>Streptomyces</taxon>
    </lineage>
</organism>
<reference evidence="2" key="1">
    <citation type="journal article" date="2019" name="Int. J. Syst. Evol. Microbiol.">
        <title>The Global Catalogue of Microorganisms (GCM) 10K type strain sequencing project: providing services to taxonomists for standard genome sequencing and annotation.</title>
        <authorList>
            <consortium name="The Broad Institute Genomics Platform"/>
            <consortium name="The Broad Institute Genome Sequencing Center for Infectious Disease"/>
            <person name="Wu L."/>
            <person name="Ma J."/>
        </authorList>
    </citation>
    <scope>NUCLEOTIDE SEQUENCE [LARGE SCALE GENOMIC DNA]</scope>
    <source>
        <strain evidence="2">JCM 4350</strain>
    </source>
</reference>
<dbReference type="Gene3D" id="3.40.630.30">
    <property type="match status" value="1"/>
</dbReference>
<dbReference type="EMBL" id="BMSZ01000030">
    <property type="protein sequence ID" value="GGS82268.1"/>
    <property type="molecule type" value="Genomic_DNA"/>
</dbReference>
<evidence type="ECO:0008006" key="3">
    <source>
        <dbReference type="Google" id="ProtNLM"/>
    </source>
</evidence>
<sequence length="415" mass="45538">MPTTRRVETLHSVDDIGEAQWSELTGAADIDADRRYLRFREHLEPGRNLLVTVRSSEALRGALHGALTTPATGLASNPFKLLGSEAMLRLDADGTDGGAEAVALRRRQRDLARGAAGQGAGDDEPNWLALARDIGSCFVVRGFDRSELFHAPDTEEAERERTARELVGGAQQAALAQGAGAVAFPFVPPGDHILTEALTAHGFRRGVVTGASSFVTDGCGSYEEYLGRLPSRRRRQYRSEEKRIEESGLLLREVNLIDEVDRISDLEAQTLAKHGGRPDPLTIARARTLLGSTMPDEVRVPAVEDDGRIIACALHLMGPRSSMFMAYGCDYAVEDRSTAYPWACFYRPVRTAIENGIGAVRLGLEGFEAKARRGAVVEPRVMWFWTPDAEALDRIGRLLELLQERNLPYLQKFAG</sequence>
<keyword evidence="2" id="KW-1185">Reference proteome</keyword>
<name>A0ABQ2TQN2_STRBA</name>
<dbReference type="InterPro" id="IPR007434">
    <property type="entry name" value="FemAB-like"/>
</dbReference>
<proteinExistence type="predicted"/>